<dbReference type="RefSeq" id="WP_344513364.1">
    <property type="nucleotide sequence ID" value="NZ_BAAAQD010000038.1"/>
</dbReference>
<evidence type="ECO:0000313" key="3">
    <source>
        <dbReference type="Proteomes" id="UP001501470"/>
    </source>
</evidence>
<accession>A0ABP4NYN4</accession>
<keyword evidence="3" id="KW-1185">Reference proteome</keyword>
<feature type="region of interest" description="Disordered" evidence="1">
    <location>
        <begin position="52"/>
        <end position="72"/>
    </location>
</feature>
<evidence type="ECO:0000256" key="1">
    <source>
        <dbReference type="SAM" id="MobiDB-lite"/>
    </source>
</evidence>
<organism evidence="2 3">
    <name type="scientific">Dactylosporangium maewongense</name>
    <dbReference type="NCBI Taxonomy" id="634393"/>
    <lineage>
        <taxon>Bacteria</taxon>
        <taxon>Bacillati</taxon>
        <taxon>Actinomycetota</taxon>
        <taxon>Actinomycetes</taxon>
        <taxon>Micromonosporales</taxon>
        <taxon>Micromonosporaceae</taxon>
        <taxon>Dactylosporangium</taxon>
    </lineage>
</organism>
<dbReference type="Proteomes" id="UP001501470">
    <property type="component" value="Unassembled WGS sequence"/>
</dbReference>
<evidence type="ECO:0000313" key="2">
    <source>
        <dbReference type="EMBL" id="GAA1567009.1"/>
    </source>
</evidence>
<proteinExistence type="predicted"/>
<sequence>MGRVRDDVPSAAPGGPAEAQVPPVPSGAGIRAGAPLCDAGLVDVAATISPLLGAQPPSTSVGNVMRGVIERH</sequence>
<feature type="region of interest" description="Disordered" evidence="1">
    <location>
        <begin position="1"/>
        <end position="32"/>
    </location>
</feature>
<reference evidence="3" key="1">
    <citation type="journal article" date="2019" name="Int. J. Syst. Evol. Microbiol.">
        <title>The Global Catalogue of Microorganisms (GCM) 10K type strain sequencing project: providing services to taxonomists for standard genome sequencing and annotation.</title>
        <authorList>
            <consortium name="The Broad Institute Genomics Platform"/>
            <consortium name="The Broad Institute Genome Sequencing Center for Infectious Disease"/>
            <person name="Wu L."/>
            <person name="Ma J."/>
        </authorList>
    </citation>
    <scope>NUCLEOTIDE SEQUENCE [LARGE SCALE GENOMIC DNA]</scope>
    <source>
        <strain evidence="3">JCM 15933</strain>
    </source>
</reference>
<comment type="caution">
    <text evidence="2">The sequence shown here is derived from an EMBL/GenBank/DDBJ whole genome shotgun (WGS) entry which is preliminary data.</text>
</comment>
<name>A0ABP4NYN4_9ACTN</name>
<protein>
    <submittedName>
        <fullName evidence="2">Uncharacterized protein</fullName>
    </submittedName>
</protein>
<dbReference type="EMBL" id="BAAAQD010000038">
    <property type="protein sequence ID" value="GAA1567009.1"/>
    <property type="molecule type" value="Genomic_DNA"/>
</dbReference>
<gene>
    <name evidence="2" type="ORF">GCM10009827_105910</name>
</gene>